<protein>
    <recommendedName>
        <fullName evidence="2">histidine kinase</fullName>
        <ecNumber evidence="2">2.7.13.3</ecNumber>
    </recommendedName>
</protein>
<feature type="domain" description="Response regulatory" evidence="6">
    <location>
        <begin position="4"/>
        <end position="120"/>
    </location>
</feature>
<dbReference type="Pfam" id="PF02518">
    <property type="entry name" value="HATPase_c"/>
    <property type="match status" value="1"/>
</dbReference>
<comment type="catalytic activity">
    <reaction evidence="1">
        <text>ATP + protein L-histidine = ADP + protein N-phospho-L-histidine.</text>
        <dbReference type="EC" id="2.7.13.3"/>
    </reaction>
</comment>
<feature type="modified residue" description="4-aspartylphosphate" evidence="4">
    <location>
        <position position="53"/>
    </location>
</feature>
<feature type="domain" description="Histidine kinase" evidence="5">
    <location>
        <begin position="162"/>
        <end position="373"/>
    </location>
</feature>
<dbReference type="Gene3D" id="1.10.287.130">
    <property type="match status" value="1"/>
</dbReference>
<dbReference type="GO" id="GO:0016301">
    <property type="term" value="F:kinase activity"/>
    <property type="evidence" value="ECO:0007669"/>
    <property type="project" value="UniProtKB-KW"/>
</dbReference>
<dbReference type="PRINTS" id="PR00344">
    <property type="entry name" value="BCTRLSENSOR"/>
</dbReference>
<dbReference type="SUPFAM" id="SSF55874">
    <property type="entry name" value="ATPase domain of HSP90 chaperone/DNA topoisomerase II/histidine kinase"/>
    <property type="match status" value="1"/>
</dbReference>
<evidence type="ECO:0000313" key="7">
    <source>
        <dbReference type="EMBL" id="KWT76823.1"/>
    </source>
</evidence>
<dbReference type="SUPFAM" id="SSF52172">
    <property type="entry name" value="CheY-like"/>
    <property type="match status" value="1"/>
</dbReference>
<evidence type="ECO:0000256" key="1">
    <source>
        <dbReference type="ARBA" id="ARBA00000085"/>
    </source>
</evidence>
<dbReference type="InterPro" id="IPR001789">
    <property type="entry name" value="Sig_transdc_resp-reg_receiver"/>
</dbReference>
<keyword evidence="3 4" id="KW-0597">Phosphoprotein</keyword>
<dbReference type="CDD" id="cd19920">
    <property type="entry name" value="REC_PA4781-like"/>
    <property type="match status" value="1"/>
</dbReference>
<dbReference type="PROSITE" id="PS50109">
    <property type="entry name" value="HIS_KIN"/>
    <property type="match status" value="1"/>
</dbReference>
<evidence type="ECO:0000256" key="3">
    <source>
        <dbReference type="ARBA" id="ARBA00022553"/>
    </source>
</evidence>
<dbReference type="Gene3D" id="3.40.50.2300">
    <property type="match status" value="1"/>
</dbReference>
<evidence type="ECO:0000256" key="4">
    <source>
        <dbReference type="PROSITE-ProRule" id="PRU00169"/>
    </source>
</evidence>
<dbReference type="InterPro" id="IPR005467">
    <property type="entry name" value="His_kinase_dom"/>
</dbReference>
<name>A0ABR5SCS9_9BACT</name>
<gene>
    <name evidence="7" type="ORF">ASN18_3089</name>
</gene>
<evidence type="ECO:0000259" key="6">
    <source>
        <dbReference type="PROSITE" id="PS50110"/>
    </source>
</evidence>
<dbReference type="PROSITE" id="PS50110">
    <property type="entry name" value="RESPONSE_REGULATORY"/>
    <property type="match status" value="1"/>
</dbReference>
<keyword evidence="8" id="KW-1185">Reference proteome</keyword>
<dbReference type="SUPFAM" id="SSF47384">
    <property type="entry name" value="Homodimeric domain of signal transducing histidine kinase"/>
    <property type="match status" value="1"/>
</dbReference>
<sequence length="373" mass="41384">MNNCILVVDDQPINVRLLDVQLKAAGYTVLPAYGGQEALDMVNKHMPDIILLDIMMPGMDGYETCRSLKSNPKTAGIPVIFISALTDVNEKVNAFKCGGVDYICKPFQRDEVLSRVSTHLKLYFLQKSLQQQIDAEIAKRQSREQLLVQQSKMAAMGEMLGMIVHQWKQPLNAISSTAQDLEDAFIHNELDKQYLHSSVNTIISQTDFMLRTADDFRNFLRPSKAKTSFSVKNAIEEVISMFSPYFAKSGIAINISCSGDDFSTTGYPNEFKQVILNLINNARDAILTHPNNPKAAIDIHITAMAITIRDTGGGIPEAIIGRIFDAYFTTKAPDMGTGIGLYMSKTIIETNMGWRLTASNIEGGAEFKIVLKE</sequence>
<dbReference type="SMART" id="SM00448">
    <property type="entry name" value="REC"/>
    <property type="match status" value="1"/>
</dbReference>
<dbReference type="InterPro" id="IPR036097">
    <property type="entry name" value="HisK_dim/P_sf"/>
</dbReference>
<dbReference type="InterPro" id="IPR003661">
    <property type="entry name" value="HisK_dim/P_dom"/>
</dbReference>
<dbReference type="Gene3D" id="3.30.565.10">
    <property type="entry name" value="Histidine kinase-like ATPase, C-terminal domain"/>
    <property type="match status" value="1"/>
</dbReference>
<dbReference type="Pfam" id="PF00072">
    <property type="entry name" value="Response_reg"/>
    <property type="match status" value="1"/>
</dbReference>
<evidence type="ECO:0000313" key="8">
    <source>
        <dbReference type="Proteomes" id="UP000060487"/>
    </source>
</evidence>
<dbReference type="RefSeq" id="WP_085053694.1">
    <property type="nucleotide sequence ID" value="NZ_LNQR01000124.1"/>
</dbReference>
<proteinExistence type="predicted"/>
<dbReference type="InterPro" id="IPR004358">
    <property type="entry name" value="Sig_transdc_His_kin-like_C"/>
</dbReference>
<evidence type="ECO:0000256" key="2">
    <source>
        <dbReference type="ARBA" id="ARBA00012438"/>
    </source>
</evidence>
<dbReference type="SMART" id="SM00387">
    <property type="entry name" value="HATPase_c"/>
    <property type="match status" value="1"/>
</dbReference>
<dbReference type="InterPro" id="IPR011006">
    <property type="entry name" value="CheY-like_superfamily"/>
</dbReference>
<dbReference type="Proteomes" id="UP000060487">
    <property type="component" value="Unassembled WGS sequence"/>
</dbReference>
<accession>A0ABR5SCS9</accession>
<keyword evidence="7" id="KW-0808">Transferase</keyword>
<dbReference type="EMBL" id="LNQR01000124">
    <property type="protein sequence ID" value="KWT76823.1"/>
    <property type="molecule type" value="Genomic_DNA"/>
</dbReference>
<comment type="caution">
    <text evidence="7">The sequence shown here is derived from an EMBL/GenBank/DDBJ whole genome shotgun (WGS) entry which is preliminary data.</text>
</comment>
<dbReference type="InterPro" id="IPR036890">
    <property type="entry name" value="HATPase_C_sf"/>
</dbReference>
<organism evidence="7 8">
    <name type="scientific">Candidatus Magnetominusculus xianensis</name>
    <dbReference type="NCBI Taxonomy" id="1748249"/>
    <lineage>
        <taxon>Bacteria</taxon>
        <taxon>Pseudomonadati</taxon>
        <taxon>Nitrospirota</taxon>
        <taxon>Nitrospiria</taxon>
        <taxon>Nitrospirales</taxon>
        <taxon>Nitrospiraceae</taxon>
        <taxon>Candidatus Magnetominusculus</taxon>
    </lineage>
</organism>
<dbReference type="CDD" id="cd00082">
    <property type="entry name" value="HisKA"/>
    <property type="match status" value="1"/>
</dbReference>
<evidence type="ECO:0000259" key="5">
    <source>
        <dbReference type="PROSITE" id="PS50109"/>
    </source>
</evidence>
<dbReference type="PANTHER" id="PTHR43547">
    <property type="entry name" value="TWO-COMPONENT HISTIDINE KINASE"/>
    <property type="match status" value="1"/>
</dbReference>
<dbReference type="InterPro" id="IPR003594">
    <property type="entry name" value="HATPase_dom"/>
</dbReference>
<dbReference type="PANTHER" id="PTHR43547:SF2">
    <property type="entry name" value="HYBRID SIGNAL TRANSDUCTION HISTIDINE KINASE C"/>
    <property type="match status" value="1"/>
</dbReference>
<reference evidence="7 8" key="1">
    <citation type="submission" date="2015-11" db="EMBL/GenBank/DDBJ databases">
        <authorList>
            <person name="Lin W."/>
        </authorList>
    </citation>
    <scope>NUCLEOTIDE SEQUENCE [LARGE SCALE GENOMIC DNA]</scope>
    <source>
        <strain evidence="7 8">HCH-1</strain>
    </source>
</reference>
<dbReference type="EC" id="2.7.13.3" evidence="2"/>
<keyword evidence="7" id="KW-0418">Kinase</keyword>